<evidence type="ECO:0000313" key="2">
    <source>
        <dbReference type="EMBL" id="KAL0966174.1"/>
    </source>
</evidence>
<feature type="compositionally biased region" description="Basic residues" evidence="1">
    <location>
        <begin position="129"/>
        <end position="139"/>
    </location>
</feature>
<dbReference type="AlphaFoldDB" id="A0ABD0W4X9"/>
<evidence type="ECO:0000256" key="1">
    <source>
        <dbReference type="SAM" id="MobiDB-lite"/>
    </source>
</evidence>
<feature type="region of interest" description="Disordered" evidence="1">
    <location>
        <begin position="22"/>
        <end position="73"/>
    </location>
</feature>
<reference evidence="2 3" key="1">
    <citation type="submission" date="2024-06" db="EMBL/GenBank/DDBJ databases">
        <authorList>
            <person name="Pan Q."/>
            <person name="Wen M."/>
            <person name="Jouanno E."/>
            <person name="Zahm M."/>
            <person name="Klopp C."/>
            <person name="Cabau C."/>
            <person name="Louis A."/>
            <person name="Berthelot C."/>
            <person name="Parey E."/>
            <person name="Roest Crollius H."/>
            <person name="Montfort J."/>
            <person name="Robinson-Rechavi M."/>
            <person name="Bouchez O."/>
            <person name="Lampietro C."/>
            <person name="Lopez Roques C."/>
            <person name="Donnadieu C."/>
            <person name="Postlethwait J."/>
            <person name="Bobe J."/>
            <person name="Verreycken H."/>
            <person name="Guiguen Y."/>
        </authorList>
    </citation>
    <scope>NUCLEOTIDE SEQUENCE [LARGE SCALE GENOMIC DNA]</scope>
    <source>
        <strain evidence="2">Up_M1</strain>
        <tissue evidence="2">Testis</tissue>
    </source>
</reference>
<gene>
    <name evidence="2" type="ORF">UPYG_G00291900</name>
</gene>
<sequence>MLSKPMENLYQYMLETIQEEVEKEVEDDKKQEELVNEEETEKRTTTEESDECPLKVRRASRQSSSLDQISSARVENLPVPYPIIPLKKVGHRDKVNRPGITLPGTLRAEADREDCGAQLEMKPEVTNNKRWKRTTRRQRPSLSDEESPTPQKKAGPKRRQRKDGPFPEWLVNLMHNIEEATTHELVVE</sequence>
<organism evidence="2 3">
    <name type="scientific">Umbra pygmaea</name>
    <name type="common">Eastern mudminnow</name>
    <dbReference type="NCBI Taxonomy" id="75934"/>
    <lineage>
        <taxon>Eukaryota</taxon>
        <taxon>Metazoa</taxon>
        <taxon>Chordata</taxon>
        <taxon>Craniata</taxon>
        <taxon>Vertebrata</taxon>
        <taxon>Euteleostomi</taxon>
        <taxon>Actinopterygii</taxon>
        <taxon>Neopterygii</taxon>
        <taxon>Teleostei</taxon>
        <taxon>Protacanthopterygii</taxon>
        <taxon>Esociformes</taxon>
        <taxon>Umbridae</taxon>
        <taxon>Umbra</taxon>
    </lineage>
</organism>
<keyword evidence="3" id="KW-1185">Reference proteome</keyword>
<name>A0ABD0W4X9_UMBPY</name>
<dbReference type="Proteomes" id="UP001557470">
    <property type="component" value="Unassembled WGS sequence"/>
</dbReference>
<feature type="compositionally biased region" description="Low complexity" evidence="1">
    <location>
        <begin position="61"/>
        <end position="73"/>
    </location>
</feature>
<protein>
    <submittedName>
        <fullName evidence="2">Uncharacterized protein</fullName>
    </submittedName>
</protein>
<comment type="caution">
    <text evidence="2">The sequence shown here is derived from an EMBL/GenBank/DDBJ whole genome shotgun (WGS) entry which is preliminary data.</text>
</comment>
<accession>A0ABD0W4X9</accession>
<evidence type="ECO:0000313" key="3">
    <source>
        <dbReference type="Proteomes" id="UP001557470"/>
    </source>
</evidence>
<proteinExistence type="predicted"/>
<feature type="region of interest" description="Disordered" evidence="1">
    <location>
        <begin position="113"/>
        <end position="167"/>
    </location>
</feature>
<dbReference type="EMBL" id="JAGEUA010000009">
    <property type="protein sequence ID" value="KAL0966174.1"/>
    <property type="molecule type" value="Genomic_DNA"/>
</dbReference>